<dbReference type="PANTHER" id="PTHR43678">
    <property type="entry name" value="PUTATIVE (AFU_ORTHOLOGUE AFUA_2G00640)-RELATED"/>
    <property type="match status" value="1"/>
</dbReference>
<dbReference type="Pfam" id="PF00728">
    <property type="entry name" value="Glyco_hydro_20"/>
    <property type="match status" value="1"/>
</dbReference>
<dbReference type="Pfam" id="PF02838">
    <property type="entry name" value="Glyco_hydro_20b"/>
    <property type="match status" value="1"/>
</dbReference>
<evidence type="ECO:0000259" key="8">
    <source>
        <dbReference type="Pfam" id="PF13313"/>
    </source>
</evidence>
<dbReference type="EMBL" id="JBHRZH010000017">
    <property type="protein sequence ID" value="MFC3763127.1"/>
    <property type="molecule type" value="Genomic_DNA"/>
</dbReference>
<dbReference type="InterPro" id="IPR032812">
    <property type="entry name" value="SbsA_Ig"/>
</dbReference>
<reference evidence="10" key="1">
    <citation type="journal article" date="2019" name="Int. J. Syst. Evol. Microbiol.">
        <title>The Global Catalogue of Microorganisms (GCM) 10K type strain sequencing project: providing services to taxonomists for standard genome sequencing and annotation.</title>
        <authorList>
            <consortium name="The Broad Institute Genomics Platform"/>
            <consortium name="The Broad Institute Genome Sequencing Center for Infectious Disease"/>
            <person name="Wu L."/>
            <person name="Ma J."/>
        </authorList>
    </citation>
    <scope>NUCLEOTIDE SEQUENCE [LARGE SCALE GENOMIC DNA]</scope>
    <source>
        <strain evidence="10">CGMCC 4.7241</strain>
    </source>
</reference>
<comment type="caution">
    <text evidence="9">The sequence shown here is derived from an EMBL/GenBank/DDBJ whole genome shotgun (WGS) entry which is preliminary data.</text>
</comment>
<dbReference type="InterPro" id="IPR015883">
    <property type="entry name" value="Glyco_hydro_20_cat"/>
</dbReference>
<comment type="similarity">
    <text evidence="1">Belongs to the glycosyl hydrolase 20 family.</text>
</comment>
<dbReference type="Pfam" id="PF13205">
    <property type="entry name" value="Big_5"/>
    <property type="match status" value="1"/>
</dbReference>
<evidence type="ECO:0000259" key="5">
    <source>
        <dbReference type="Pfam" id="PF00728"/>
    </source>
</evidence>
<keyword evidence="2" id="KW-0732">Signal</keyword>
<organism evidence="9 10">
    <name type="scientific">Tenggerimyces flavus</name>
    <dbReference type="NCBI Taxonomy" id="1708749"/>
    <lineage>
        <taxon>Bacteria</taxon>
        <taxon>Bacillati</taxon>
        <taxon>Actinomycetota</taxon>
        <taxon>Actinomycetes</taxon>
        <taxon>Propionibacteriales</taxon>
        <taxon>Nocardioidaceae</taxon>
        <taxon>Tenggerimyces</taxon>
    </lineage>
</organism>
<evidence type="ECO:0000259" key="6">
    <source>
        <dbReference type="Pfam" id="PF02838"/>
    </source>
</evidence>
<gene>
    <name evidence="9" type="ORF">ACFOUW_19960</name>
</gene>
<feature type="domain" description="Glycoside hydrolase family 20 catalytic" evidence="5">
    <location>
        <begin position="210"/>
        <end position="398"/>
    </location>
</feature>
<proteinExistence type="inferred from homology"/>
<dbReference type="InterPro" id="IPR025141">
    <property type="entry name" value="DUF4082"/>
</dbReference>
<dbReference type="SUPFAM" id="SSF51445">
    <property type="entry name" value="(Trans)glycosidases"/>
    <property type="match status" value="1"/>
</dbReference>
<name>A0ABV7YDG8_9ACTN</name>
<evidence type="ECO:0000313" key="10">
    <source>
        <dbReference type="Proteomes" id="UP001595699"/>
    </source>
</evidence>
<dbReference type="InterPro" id="IPR017853">
    <property type="entry name" value="GH"/>
</dbReference>
<keyword evidence="10" id="KW-1185">Reference proteome</keyword>
<dbReference type="InterPro" id="IPR052764">
    <property type="entry name" value="GH20_Enzymes"/>
</dbReference>
<evidence type="ECO:0000256" key="2">
    <source>
        <dbReference type="ARBA" id="ARBA00022729"/>
    </source>
</evidence>
<dbReference type="Proteomes" id="UP001595699">
    <property type="component" value="Unassembled WGS sequence"/>
</dbReference>
<feature type="domain" description="DUF4082" evidence="8">
    <location>
        <begin position="601"/>
        <end position="743"/>
    </location>
</feature>
<keyword evidence="3" id="KW-0378">Hydrolase</keyword>
<dbReference type="InterPro" id="IPR029018">
    <property type="entry name" value="Hex-like_dom2"/>
</dbReference>
<feature type="domain" description="SbsA Ig-like" evidence="7">
    <location>
        <begin position="491"/>
        <end position="583"/>
    </location>
</feature>
<dbReference type="RefSeq" id="WP_205119792.1">
    <property type="nucleotide sequence ID" value="NZ_JAFBCM010000001.1"/>
</dbReference>
<evidence type="ECO:0000313" key="9">
    <source>
        <dbReference type="EMBL" id="MFC3763127.1"/>
    </source>
</evidence>
<dbReference type="InterPro" id="IPR015882">
    <property type="entry name" value="HEX_bac_N"/>
</dbReference>
<accession>A0ABV7YDG8</accession>
<evidence type="ECO:0000256" key="4">
    <source>
        <dbReference type="ARBA" id="ARBA00023295"/>
    </source>
</evidence>
<sequence>MTIFPRRRLFSLAGGVAAGTVLMNQGVARAAGGPPATIPALQEWTEAAGQYTFAAGARILLASGQASELRNAADVLADDLRRVTGITPQVVTQATPAPQPGDILLTLTAPTPGPSDEGYELTVAASLRVRGAKRGVFNGTRTIVQWLRQTRTVNAGLARDWPKYPERGFLVANSAKKFTMQWWEGTIRELSYLKLNLLWIYVGYGLDNAADIRAIRDLAARYNVQVIPQHNMPDHMYLPLAERPDLQLSGRTGSLDLSKPAAYDWARQLTSSLLGDFPSSPHWHLGSDEYLLGSSYDNYPQLLAYARQRFGANAVAPDVHYGFVNDLNQTVRAAGKTMRIWNDGIFDNATVAVDKNVVIEHWTQWDNRKTPQRLLNEGYKLHNSNQDFLYYDPGSRYPGAANIYDNWRVGLFQGGQSVSDDSPGLLGAKIHLWTLDTEFEALQSDRLAPAFRSFAQLLWGSRKPFPTHAAGFAALSSALGRAPGFPVLRRQVAPVNQARSVWPRRVVTVQFQDPIVASSLLLTNGSPEGTSYPGTAAYDPATKLATFTPTNPWPYNVDVQLNLGARDAAGNVISPPALWSFRTARRPNNSYPRSIWNDEDGPHNEYVMEGRPLELGVKFRTDVPGQVLGVKFYKSAGDLGLHLGNLWSRAGANLGRATFTNESVSGWQEVRFASPVRILADTTYVASYNTRLGIYGYNRPGFAGSIDNGVLHGLQTGADGGNGVFKYGLNLFPNESFENTNYWADVVFMPDTYGLWNRSDAPALGATDPQSLEIGVKFSSSINGRVLGVRFFKGTHNTGTHVGSVWNGMGQRLASATFTNESASGWQEVRFANPVQIVAGQTITVSYSSPTGAWSATEQGLATERVNGSLRAPANGGVFAVGQGNFPTSTFNNRNYYTDVVFSHG</sequence>
<dbReference type="Gene3D" id="3.30.379.10">
    <property type="entry name" value="Chitobiase/beta-hexosaminidase domain 2-like"/>
    <property type="match status" value="1"/>
</dbReference>
<evidence type="ECO:0000256" key="1">
    <source>
        <dbReference type="ARBA" id="ARBA00006285"/>
    </source>
</evidence>
<evidence type="ECO:0000259" key="7">
    <source>
        <dbReference type="Pfam" id="PF13205"/>
    </source>
</evidence>
<feature type="domain" description="DUF4082" evidence="8">
    <location>
        <begin position="766"/>
        <end position="897"/>
    </location>
</feature>
<evidence type="ECO:0000256" key="3">
    <source>
        <dbReference type="ARBA" id="ARBA00022801"/>
    </source>
</evidence>
<dbReference type="Gene3D" id="3.20.20.80">
    <property type="entry name" value="Glycosidases"/>
    <property type="match status" value="1"/>
</dbReference>
<protein>
    <submittedName>
        <fullName evidence="9">DUF4082 domain-containing protein</fullName>
    </submittedName>
</protein>
<dbReference type="SUPFAM" id="SSF55545">
    <property type="entry name" value="beta-N-acetylhexosaminidase-like domain"/>
    <property type="match status" value="1"/>
</dbReference>
<dbReference type="Pfam" id="PF13313">
    <property type="entry name" value="DUF4082"/>
    <property type="match status" value="2"/>
</dbReference>
<keyword evidence="4" id="KW-0326">Glycosidase</keyword>
<feature type="domain" description="Beta-hexosaminidase bacterial type N-terminal" evidence="6">
    <location>
        <begin position="35"/>
        <end position="161"/>
    </location>
</feature>
<dbReference type="PANTHER" id="PTHR43678:SF1">
    <property type="entry name" value="BETA-N-ACETYLHEXOSAMINIDASE"/>
    <property type="match status" value="1"/>
</dbReference>